<evidence type="ECO:0000313" key="3">
    <source>
        <dbReference type="Proteomes" id="UP000316095"/>
    </source>
</evidence>
<dbReference type="Proteomes" id="UP000316095">
    <property type="component" value="Unassembled WGS sequence"/>
</dbReference>
<protein>
    <submittedName>
        <fullName evidence="2">Uncharacterized protein</fullName>
    </submittedName>
</protein>
<feature type="region of interest" description="Disordered" evidence="1">
    <location>
        <begin position="45"/>
        <end position="73"/>
    </location>
</feature>
<sequence length="73" mass="8008">MIRKNMPNLRVISPISSRWVLSALILLSSGCASSRMPSSFSSLVPGRGISGQYEPDVDYEAEQTAQAETDEFE</sequence>
<reference evidence="2 3" key="1">
    <citation type="submission" date="2019-02" db="EMBL/GenBank/DDBJ databases">
        <title>Deep-cultivation of Planctomycetes and their phenomic and genomic characterization uncovers novel biology.</title>
        <authorList>
            <person name="Wiegand S."/>
            <person name="Jogler M."/>
            <person name="Boedeker C."/>
            <person name="Pinto D."/>
            <person name="Vollmers J."/>
            <person name="Rivas-Marin E."/>
            <person name="Kohn T."/>
            <person name="Peeters S.H."/>
            <person name="Heuer A."/>
            <person name="Rast P."/>
            <person name="Oberbeckmann S."/>
            <person name="Bunk B."/>
            <person name="Jeske O."/>
            <person name="Meyerdierks A."/>
            <person name="Storesund J.E."/>
            <person name="Kallscheuer N."/>
            <person name="Luecker S."/>
            <person name="Lage O.M."/>
            <person name="Pohl T."/>
            <person name="Merkel B.J."/>
            <person name="Hornburger P."/>
            <person name="Mueller R.-W."/>
            <person name="Bruemmer F."/>
            <person name="Labrenz M."/>
            <person name="Spormann A.M."/>
            <person name="Op Den Camp H."/>
            <person name="Overmann J."/>
            <person name="Amann R."/>
            <person name="Jetten M.S.M."/>
            <person name="Mascher T."/>
            <person name="Medema M.H."/>
            <person name="Devos D.P."/>
            <person name="Kaster A.-K."/>
            <person name="Ovreas L."/>
            <person name="Rohde M."/>
            <person name="Galperin M.Y."/>
            <person name="Jogler C."/>
        </authorList>
    </citation>
    <scope>NUCLEOTIDE SEQUENCE [LARGE SCALE GENOMIC DNA]</scope>
    <source>
        <strain evidence="2 3">Pan54</strain>
    </source>
</reference>
<evidence type="ECO:0000256" key="1">
    <source>
        <dbReference type="SAM" id="MobiDB-lite"/>
    </source>
</evidence>
<name>A0A5C5XNS7_9PLAN</name>
<organism evidence="2 3">
    <name type="scientific">Rubinisphaera italica</name>
    <dbReference type="NCBI Taxonomy" id="2527969"/>
    <lineage>
        <taxon>Bacteria</taxon>
        <taxon>Pseudomonadati</taxon>
        <taxon>Planctomycetota</taxon>
        <taxon>Planctomycetia</taxon>
        <taxon>Planctomycetales</taxon>
        <taxon>Planctomycetaceae</taxon>
        <taxon>Rubinisphaera</taxon>
    </lineage>
</organism>
<dbReference type="PROSITE" id="PS51257">
    <property type="entry name" value="PROKAR_LIPOPROTEIN"/>
    <property type="match status" value="1"/>
</dbReference>
<gene>
    <name evidence="2" type="ORF">Pan54_49600</name>
</gene>
<keyword evidence="3" id="KW-1185">Reference proteome</keyword>
<dbReference type="EMBL" id="SJPG01000001">
    <property type="protein sequence ID" value="TWT64199.1"/>
    <property type="molecule type" value="Genomic_DNA"/>
</dbReference>
<evidence type="ECO:0000313" key="2">
    <source>
        <dbReference type="EMBL" id="TWT64199.1"/>
    </source>
</evidence>
<comment type="caution">
    <text evidence="2">The sequence shown here is derived from an EMBL/GenBank/DDBJ whole genome shotgun (WGS) entry which is preliminary data.</text>
</comment>
<dbReference type="AlphaFoldDB" id="A0A5C5XNS7"/>
<accession>A0A5C5XNS7</accession>
<proteinExistence type="predicted"/>